<dbReference type="Gene3D" id="3.30.750.24">
    <property type="entry name" value="STAS domain"/>
    <property type="match status" value="1"/>
</dbReference>
<dbReference type="STRING" id="930152.SAMN05216565_105137"/>
<dbReference type="RefSeq" id="WP_175490282.1">
    <property type="nucleotide sequence ID" value="NZ_FNJU01000005.1"/>
</dbReference>
<protein>
    <recommendedName>
        <fullName evidence="2">Anti-sigma factor antagonist</fullName>
    </recommendedName>
</protein>
<dbReference type="PROSITE" id="PS50801">
    <property type="entry name" value="STAS"/>
    <property type="match status" value="1"/>
</dbReference>
<keyword evidence="5" id="KW-1185">Reference proteome</keyword>
<dbReference type="InterPro" id="IPR002645">
    <property type="entry name" value="STAS_dom"/>
</dbReference>
<name>A0A1H0USI7_9BACI</name>
<evidence type="ECO:0000313" key="5">
    <source>
        <dbReference type="Proteomes" id="UP000199159"/>
    </source>
</evidence>
<dbReference type="InterPro" id="IPR036513">
    <property type="entry name" value="STAS_dom_sf"/>
</dbReference>
<dbReference type="AlphaFoldDB" id="A0A1H0USI7"/>
<evidence type="ECO:0000259" key="3">
    <source>
        <dbReference type="PROSITE" id="PS50801"/>
    </source>
</evidence>
<feature type="domain" description="STAS" evidence="3">
    <location>
        <begin position="3"/>
        <end position="112"/>
    </location>
</feature>
<evidence type="ECO:0000256" key="1">
    <source>
        <dbReference type="ARBA" id="ARBA00009013"/>
    </source>
</evidence>
<evidence type="ECO:0000313" key="4">
    <source>
        <dbReference type="EMBL" id="SDP69147.1"/>
    </source>
</evidence>
<dbReference type="Pfam" id="PF01740">
    <property type="entry name" value="STAS"/>
    <property type="match status" value="1"/>
</dbReference>
<dbReference type="NCBIfam" id="TIGR00377">
    <property type="entry name" value="ant_ant_sig"/>
    <property type="match status" value="1"/>
</dbReference>
<sequence>MKTVLEHRIEEGTIIIEISGKLQYNQSESVKGKLIDFIQEGKFNYIFDLSNLENIDSTGMGLFITFMNHIENKESKIYLVIKDEFIKELFEIAKLDQLFVIDTSVENVMGKLVKKENGNI</sequence>
<dbReference type="GO" id="GO:0043856">
    <property type="term" value="F:anti-sigma factor antagonist activity"/>
    <property type="evidence" value="ECO:0007669"/>
    <property type="project" value="InterPro"/>
</dbReference>
<reference evidence="5" key="1">
    <citation type="submission" date="2016-10" db="EMBL/GenBank/DDBJ databases">
        <authorList>
            <person name="Varghese N."/>
            <person name="Submissions S."/>
        </authorList>
    </citation>
    <scope>NUCLEOTIDE SEQUENCE [LARGE SCALE GENOMIC DNA]</scope>
    <source>
        <strain evidence="5">IBRC-M10078</strain>
    </source>
</reference>
<dbReference type="InterPro" id="IPR003658">
    <property type="entry name" value="Anti-sigma_ant"/>
</dbReference>
<comment type="similarity">
    <text evidence="1 2">Belongs to the anti-sigma-factor antagonist family.</text>
</comment>
<accession>A0A1H0USI7</accession>
<dbReference type="CDD" id="cd07043">
    <property type="entry name" value="STAS_anti-anti-sigma_factors"/>
    <property type="match status" value="1"/>
</dbReference>
<dbReference type="EMBL" id="FNJU01000005">
    <property type="protein sequence ID" value="SDP69147.1"/>
    <property type="molecule type" value="Genomic_DNA"/>
</dbReference>
<dbReference type="PANTHER" id="PTHR33495:SF2">
    <property type="entry name" value="ANTI-SIGMA FACTOR ANTAGONIST TM_1081-RELATED"/>
    <property type="match status" value="1"/>
</dbReference>
<evidence type="ECO:0000256" key="2">
    <source>
        <dbReference type="RuleBase" id="RU003749"/>
    </source>
</evidence>
<proteinExistence type="inferred from homology"/>
<dbReference type="PANTHER" id="PTHR33495">
    <property type="entry name" value="ANTI-SIGMA FACTOR ANTAGONIST TM_1081-RELATED-RELATED"/>
    <property type="match status" value="1"/>
</dbReference>
<dbReference type="Proteomes" id="UP000199159">
    <property type="component" value="Unassembled WGS sequence"/>
</dbReference>
<dbReference type="SUPFAM" id="SSF52091">
    <property type="entry name" value="SpoIIaa-like"/>
    <property type="match status" value="1"/>
</dbReference>
<gene>
    <name evidence="4" type="ORF">SAMN05216565_105137</name>
</gene>
<organism evidence="4 5">
    <name type="scientific">Litchfieldia salsa</name>
    <dbReference type="NCBI Taxonomy" id="930152"/>
    <lineage>
        <taxon>Bacteria</taxon>
        <taxon>Bacillati</taxon>
        <taxon>Bacillota</taxon>
        <taxon>Bacilli</taxon>
        <taxon>Bacillales</taxon>
        <taxon>Bacillaceae</taxon>
        <taxon>Litchfieldia</taxon>
    </lineage>
</organism>